<protein>
    <submittedName>
        <fullName evidence="4">Type VI secretion system protein ImpK</fullName>
    </submittedName>
</protein>
<dbReference type="PANTHER" id="PTHR38033">
    <property type="entry name" value="MEMBRANE PROTEIN-RELATED"/>
    <property type="match status" value="1"/>
</dbReference>
<evidence type="ECO:0000259" key="3">
    <source>
        <dbReference type="Pfam" id="PF09850"/>
    </source>
</evidence>
<keyword evidence="1" id="KW-1133">Transmembrane helix</keyword>
<name>A0A4R6M967_9GAMM</name>
<feature type="domain" description="SPOR" evidence="2">
    <location>
        <begin position="324"/>
        <end position="390"/>
    </location>
</feature>
<reference evidence="4 5" key="1">
    <citation type="submission" date="2019-03" db="EMBL/GenBank/DDBJ databases">
        <title>Genomic Encyclopedia of Type Strains, Phase III (KMG-III): the genomes of soil and plant-associated and newly described type strains.</title>
        <authorList>
            <person name="Whitman W."/>
        </authorList>
    </citation>
    <scope>NUCLEOTIDE SEQUENCE [LARGE SCALE GENOMIC DNA]</scope>
    <source>
        <strain evidence="4 5">CECT 7378</strain>
    </source>
</reference>
<keyword evidence="5" id="KW-1185">Reference proteome</keyword>
<dbReference type="Gene3D" id="1.25.40.590">
    <property type="entry name" value="Type IV / VI secretion system, DotU"/>
    <property type="match status" value="1"/>
</dbReference>
<dbReference type="InterPro" id="IPR017732">
    <property type="entry name" value="T4/T6SS_DotU"/>
</dbReference>
<accession>A0A4R6M967</accession>
<feature type="transmembrane region" description="Helical" evidence="1">
    <location>
        <begin position="242"/>
        <end position="261"/>
    </location>
</feature>
<feature type="transmembrane region" description="Helical" evidence="1">
    <location>
        <begin position="160"/>
        <end position="177"/>
    </location>
</feature>
<dbReference type="Pfam" id="PF09850">
    <property type="entry name" value="DotU"/>
    <property type="match status" value="1"/>
</dbReference>
<feature type="domain" description="Type IV / VI secretion system DotU" evidence="3">
    <location>
        <begin position="56"/>
        <end position="259"/>
    </location>
</feature>
<proteinExistence type="predicted"/>
<dbReference type="NCBIfam" id="TIGR03349">
    <property type="entry name" value="IV_VI_DotU"/>
    <property type="match status" value="1"/>
</dbReference>
<dbReference type="Proteomes" id="UP000294656">
    <property type="component" value="Unassembled WGS sequence"/>
</dbReference>
<dbReference type="PANTHER" id="PTHR38033:SF1">
    <property type="entry name" value="DOTU FAMILY TYPE IV_VI SECRETION SYSTEM PROTEIN"/>
    <property type="match status" value="1"/>
</dbReference>
<sequence>MKELLDEETLAIASDSQQIDADLAGASVRLSNVNALKNHARYSIAQQNGQLFENSLLKAGSELLSLTISVKRMQCPTDMFAFRSGIKSALTDLKYKVAKLDYPPSVADKACFLFAVMLDEQILHSSWGESSGWENQTIVSELFGIKNGGEQFYVVAERALLQPVLLVDLLELIYIMLKMGFRGRYRANGKDQLDALMKRIEESVFAQGRSFSDAERLPLLVSDIAESPKFIKPKKPVRLWRSFAYFAVVVCATWLGTFYWYDITSPQRAQPFIQLADYTKPYYGQVSAQDTEYVYYSTPEEMQTAQSSLGNQGNVQSDEATSSNTTWIVQLATFNNIGDAQRFVGQYKRELPNATIEAWKGQFRVISENNTKILAARRLNAARAAGISDAFMLNGKQ</sequence>
<keyword evidence="1" id="KW-0472">Membrane</keyword>
<dbReference type="AlphaFoldDB" id="A0A4R6M967"/>
<gene>
    <name evidence="4" type="ORF">DFP79_1673</name>
</gene>
<dbReference type="InterPro" id="IPR036680">
    <property type="entry name" value="SPOR-like_sf"/>
</dbReference>
<comment type="caution">
    <text evidence="4">The sequence shown here is derived from an EMBL/GenBank/DDBJ whole genome shotgun (WGS) entry which is preliminary data.</text>
</comment>
<evidence type="ECO:0000259" key="2">
    <source>
        <dbReference type="Pfam" id="PF05036"/>
    </source>
</evidence>
<dbReference type="OrthoDB" id="345640at2"/>
<dbReference type="SUPFAM" id="SSF110997">
    <property type="entry name" value="Sporulation related repeat"/>
    <property type="match status" value="1"/>
</dbReference>
<dbReference type="InterPro" id="IPR007730">
    <property type="entry name" value="SPOR-like_dom"/>
</dbReference>
<dbReference type="EMBL" id="SNXC01000011">
    <property type="protein sequence ID" value="TDO98041.1"/>
    <property type="molecule type" value="Genomic_DNA"/>
</dbReference>
<organism evidence="4 5">
    <name type="scientific">Marinomonas balearica</name>
    <dbReference type="NCBI Taxonomy" id="491947"/>
    <lineage>
        <taxon>Bacteria</taxon>
        <taxon>Pseudomonadati</taxon>
        <taxon>Pseudomonadota</taxon>
        <taxon>Gammaproteobacteria</taxon>
        <taxon>Oceanospirillales</taxon>
        <taxon>Oceanospirillaceae</taxon>
        <taxon>Marinomonas</taxon>
    </lineage>
</organism>
<dbReference type="Pfam" id="PF05036">
    <property type="entry name" value="SPOR"/>
    <property type="match status" value="1"/>
</dbReference>
<evidence type="ECO:0000313" key="5">
    <source>
        <dbReference type="Proteomes" id="UP000294656"/>
    </source>
</evidence>
<dbReference type="RefSeq" id="WP_133503449.1">
    <property type="nucleotide sequence ID" value="NZ_SNXC01000011.1"/>
</dbReference>
<evidence type="ECO:0000313" key="4">
    <source>
        <dbReference type="EMBL" id="TDO98041.1"/>
    </source>
</evidence>
<evidence type="ECO:0000256" key="1">
    <source>
        <dbReference type="SAM" id="Phobius"/>
    </source>
</evidence>
<dbReference type="NCBIfam" id="NF038228">
    <property type="entry name" value="IcmH_DotU_IVB"/>
    <property type="match status" value="1"/>
</dbReference>
<dbReference type="InterPro" id="IPR038522">
    <property type="entry name" value="T4/T6SS_DotU_sf"/>
</dbReference>
<keyword evidence="1" id="KW-0812">Transmembrane</keyword>
<dbReference type="GO" id="GO:0042834">
    <property type="term" value="F:peptidoglycan binding"/>
    <property type="evidence" value="ECO:0007669"/>
    <property type="project" value="InterPro"/>
</dbReference>